<evidence type="ECO:0000313" key="3">
    <source>
        <dbReference type="EMBL" id="MBK1817184.1"/>
    </source>
</evidence>
<keyword evidence="2" id="KW-0732">Signal</keyword>
<proteinExistence type="predicted"/>
<dbReference type="EMBL" id="JAENIK010000012">
    <property type="protein sequence ID" value="MBK1817184.1"/>
    <property type="molecule type" value="Genomic_DNA"/>
</dbReference>
<organism evidence="3 4">
    <name type="scientific">Luteolibacter yonseiensis</name>
    <dbReference type="NCBI Taxonomy" id="1144680"/>
    <lineage>
        <taxon>Bacteria</taxon>
        <taxon>Pseudomonadati</taxon>
        <taxon>Verrucomicrobiota</taxon>
        <taxon>Verrucomicrobiia</taxon>
        <taxon>Verrucomicrobiales</taxon>
        <taxon>Verrucomicrobiaceae</taxon>
        <taxon>Luteolibacter</taxon>
    </lineage>
</organism>
<protein>
    <submittedName>
        <fullName evidence="3">Uncharacterized protein</fullName>
    </submittedName>
</protein>
<sequence length="267" mass="28832">MKHNPTRLLAGIIALAGLFSCSSPNIPSAARQRNAGESDSIREEARPGLATGWGNEKTSVLGNQSFVRASSKPAGISAIYYNDSKGIKAMTSETYRVKGMQTAAGELVEWGVKGRTGFLDSYNEGYNGWLFASYETNPRRIVEGIPNSTYTIVVRNRSKSALEIVASVDGLDVMDGKTASFSKRGYIVNPGSTLEIEGFRTSGSTVAAFKFSSVSNSYANLRHGDTRNVGVIGLAVFTQKGVNPWTWMPEEVGKRNQARTFAEAPAR</sequence>
<feature type="region of interest" description="Disordered" evidence="1">
    <location>
        <begin position="28"/>
        <end position="52"/>
    </location>
</feature>
<feature type="chain" id="PRO_5037713542" evidence="2">
    <location>
        <begin position="30"/>
        <end position="267"/>
    </location>
</feature>
<dbReference type="AlphaFoldDB" id="A0A934R586"/>
<feature type="signal peptide" evidence="2">
    <location>
        <begin position="1"/>
        <end position="29"/>
    </location>
</feature>
<accession>A0A934R586</accession>
<evidence type="ECO:0000313" key="4">
    <source>
        <dbReference type="Proteomes" id="UP000600139"/>
    </source>
</evidence>
<dbReference type="Proteomes" id="UP000600139">
    <property type="component" value="Unassembled WGS sequence"/>
</dbReference>
<feature type="compositionally biased region" description="Basic and acidic residues" evidence="1">
    <location>
        <begin position="34"/>
        <end position="46"/>
    </location>
</feature>
<dbReference type="PROSITE" id="PS51257">
    <property type="entry name" value="PROKAR_LIPOPROTEIN"/>
    <property type="match status" value="1"/>
</dbReference>
<comment type="caution">
    <text evidence="3">The sequence shown here is derived from an EMBL/GenBank/DDBJ whole genome shotgun (WGS) entry which is preliminary data.</text>
</comment>
<evidence type="ECO:0000256" key="2">
    <source>
        <dbReference type="SAM" id="SignalP"/>
    </source>
</evidence>
<keyword evidence="4" id="KW-1185">Reference proteome</keyword>
<reference evidence="3" key="1">
    <citation type="submission" date="2021-01" db="EMBL/GenBank/DDBJ databases">
        <title>Modified the classification status of verrucomicrobia.</title>
        <authorList>
            <person name="Feng X."/>
        </authorList>
    </citation>
    <scope>NUCLEOTIDE SEQUENCE</scope>
    <source>
        <strain evidence="3">JCM 18052</strain>
    </source>
</reference>
<name>A0A934R586_9BACT</name>
<dbReference type="RefSeq" id="WP_200352134.1">
    <property type="nucleotide sequence ID" value="NZ_BAABHZ010000001.1"/>
</dbReference>
<gene>
    <name evidence="3" type="ORF">JIN84_16310</name>
</gene>
<evidence type="ECO:0000256" key="1">
    <source>
        <dbReference type="SAM" id="MobiDB-lite"/>
    </source>
</evidence>